<dbReference type="RefSeq" id="WP_221191792.1">
    <property type="nucleotide sequence ID" value="NZ_JACHWZ010000003.1"/>
</dbReference>
<dbReference type="GO" id="GO:0044384">
    <property type="term" value="C:host outer membrane"/>
    <property type="evidence" value="ECO:0007669"/>
    <property type="project" value="InterPro"/>
</dbReference>
<dbReference type="PANTHER" id="PTHR36920">
    <property type="match status" value="1"/>
</dbReference>
<keyword evidence="3" id="KW-1185">Reference proteome</keyword>
<dbReference type="Gene3D" id="2.40.160.20">
    <property type="match status" value="1"/>
</dbReference>
<dbReference type="SUPFAM" id="SSF56925">
    <property type="entry name" value="OMPA-like"/>
    <property type="match status" value="1"/>
</dbReference>
<comment type="caution">
    <text evidence="2">The sequence shown here is derived from an EMBL/GenBank/DDBJ whole genome shotgun (WGS) entry which is preliminary data.</text>
</comment>
<dbReference type="InterPro" id="IPR005618">
    <property type="entry name" value="OMPW"/>
</dbReference>
<dbReference type="InterPro" id="IPR000758">
    <property type="entry name" value="Enterovir_OMP"/>
</dbReference>
<dbReference type="AlphaFoldDB" id="A0A7W4W9E2"/>
<dbReference type="Proteomes" id="UP000535937">
    <property type="component" value="Unassembled WGS sequence"/>
</dbReference>
<dbReference type="GO" id="GO:0019867">
    <property type="term" value="C:outer membrane"/>
    <property type="evidence" value="ECO:0007669"/>
    <property type="project" value="InterPro"/>
</dbReference>
<evidence type="ECO:0000256" key="1">
    <source>
        <dbReference type="SAM" id="SignalP"/>
    </source>
</evidence>
<accession>A0A7W4W9E2</accession>
<evidence type="ECO:0000313" key="3">
    <source>
        <dbReference type="Proteomes" id="UP000535937"/>
    </source>
</evidence>
<gene>
    <name evidence="2" type="ORF">FHS09_000935</name>
</gene>
<keyword evidence="1" id="KW-0732">Signal</keyword>
<feature type="signal peptide" evidence="1">
    <location>
        <begin position="1"/>
        <end position="22"/>
    </location>
</feature>
<dbReference type="GO" id="GO:0055085">
    <property type="term" value="P:transmembrane transport"/>
    <property type="evidence" value="ECO:0007669"/>
    <property type="project" value="TreeGrafter"/>
</dbReference>
<proteinExistence type="predicted"/>
<dbReference type="Pfam" id="PF03922">
    <property type="entry name" value="OmpW"/>
    <property type="match status" value="1"/>
</dbReference>
<sequence length="231" mass="24097">MNTLVKSTALGAAIALSTPAFAYEQGTTILRLGAAGVNPDVSSSALSLSGTQLPGTAADVDNGAALGITAAYLFRDHWGVELLAATPFKHELSAKGLGETFDLGETKHLPPTLMLQWFPLDAASSVQPYVGLGVNYTKFFEEKISGEADAVFASLGATGGADLSLDSSYGIAAEAGVDFGFGAQKQWMLNLAVWWIDIDTEAKVDVPGVGTVTADVELDPLVYMAGLGYRF</sequence>
<evidence type="ECO:0000313" key="2">
    <source>
        <dbReference type="EMBL" id="MBB3060122.1"/>
    </source>
</evidence>
<dbReference type="InterPro" id="IPR011250">
    <property type="entry name" value="OMP/PagP_B-barrel"/>
</dbReference>
<name>A0A7W4W9E2_9GAMM</name>
<feature type="chain" id="PRO_5030523848" evidence="1">
    <location>
        <begin position="23"/>
        <end position="231"/>
    </location>
</feature>
<dbReference type="PROSITE" id="PS00695">
    <property type="entry name" value="ENT_VIR_OMP_2"/>
    <property type="match status" value="1"/>
</dbReference>
<organism evidence="2 3">
    <name type="scientific">Microbulbifer rhizosphaerae</name>
    <dbReference type="NCBI Taxonomy" id="1562603"/>
    <lineage>
        <taxon>Bacteria</taxon>
        <taxon>Pseudomonadati</taxon>
        <taxon>Pseudomonadota</taxon>
        <taxon>Gammaproteobacteria</taxon>
        <taxon>Cellvibrionales</taxon>
        <taxon>Microbulbiferaceae</taxon>
        <taxon>Microbulbifer</taxon>
    </lineage>
</organism>
<protein>
    <submittedName>
        <fullName evidence="2">Outer membrane protein</fullName>
    </submittedName>
</protein>
<reference evidence="2 3" key="1">
    <citation type="submission" date="2020-08" db="EMBL/GenBank/DDBJ databases">
        <title>Genomic Encyclopedia of Type Strains, Phase III (KMG-III): the genomes of soil and plant-associated and newly described type strains.</title>
        <authorList>
            <person name="Whitman W."/>
        </authorList>
    </citation>
    <scope>NUCLEOTIDE SEQUENCE [LARGE SCALE GENOMIC DNA]</scope>
    <source>
        <strain evidence="2 3">CECT 8799</strain>
    </source>
</reference>
<dbReference type="PANTHER" id="PTHR36920:SF1">
    <property type="entry name" value="OUTER MEMBRANE PROTEIN W"/>
    <property type="match status" value="1"/>
</dbReference>
<dbReference type="EMBL" id="JACHWZ010000003">
    <property type="protein sequence ID" value="MBB3060122.1"/>
    <property type="molecule type" value="Genomic_DNA"/>
</dbReference>